<evidence type="ECO:0000259" key="6">
    <source>
        <dbReference type="Pfam" id="PF01926"/>
    </source>
</evidence>
<feature type="domain" description="G" evidence="6">
    <location>
        <begin position="148"/>
        <end position="220"/>
    </location>
</feature>
<proteinExistence type="inferred from homology"/>
<dbReference type="InterPro" id="IPR027417">
    <property type="entry name" value="P-loop_NTPase"/>
</dbReference>
<dbReference type="SUPFAM" id="SSF52540">
    <property type="entry name" value="P-loop containing nucleoside triphosphate hydrolases"/>
    <property type="match status" value="1"/>
</dbReference>
<evidence type="ECO:0000313" key="8">
    <source>
        <dbReference type="WBParaSite" id="SMUV_0000728901-mRNA-1"/>
    </source>
</evidence>
<dbReference type="PANTHER" id="PTHR45782">
    <property type="entry name" value="MITOCHONDRIAL RIBOSOME-ASSOCIATED GTPASE 1"/>
    <property type="match status" value="1"/>
</dbReference>
<dbReference type="PANTHER" id="PTHR45782:SF4">
    <property type="entry name" value="MITOCHONDRIAL RIBOSOME-ASSOCIATED GTPASE 1"/>
    <property type="match status" value="1"/>
</dbReference>
<evidence type="ECO:0000256" key="1">
    <source>
        <dbReference type="ARBA" id="ARBA00022741"/>
    </source>
</evidence>
<dbReference type="PIRSF" id="PIRSF006230">
    <property type="entry name" value="MG442"/>
    <property type="match status" value="1"/>
</dbReference>
<dbReference type="PRINTS" id="PR00326">
    <property type="entry name" value="GTP1OBG"/>
</dbReference>
<keyword evidence="7" id="KW-1185">Reference proteome</keyword>
<dbReference type="AlphaFoldDB" id="A0A0N5ARE2"/>
<evidence type="ECO:0000256" key="4">
    <source>
        <dbReference type="PIRNR" id="PIRNR006230"/>
    </source>
</evidence>
<dbReference type="GO" id="GO:0005743">
    <property type="term" value="C:mitochondrial inner membrane"/>
    <property type="evidence" value="ECO:0007669"/>
    <property type="project" value="UniProtKB-SubCell"/>
</dbReference>
<dbReference type="InterPro" id="IPR016478">
    <property type="entry name" value="GTPase_MTG1"/>
</dbReference>
<protein>
    <recommendedName>
        <fullName evidence="4">Mitochondrial GTPase 1</fullName>
    </recommendedName>
</protein>
<evidence type="ECO:0000256" key="3">
    <source>
        <dbReference type="ARBA" id="ARBA00045284"/>
    </source>
</evidence>
<comment type="subcellular location">
    <subcellularLocation>
        <location evidence="4">Mitochondrion inner membrane</location>
        <topology evidence="4">Peripheral membrane protein</topology>
    </subcellularLocation>
</comment>
<dbReference type="Gene3D" id="1.10.1580.10">
    <property type="match status" value="1"/>
</dbReference>
<dbReference type="STRING" id="451379.A0A0N5ARE2"/>
<sequence length="329" mass="38297">MYFRRFLYIATMKFRDHFVPSPNMDYKRWFPMHMSVQMKKMEGKLRSVDLIIEVHDARIPLTGRNVQMFSSLYAVRPHILVMNKMDLIDCKIYKKLVENHYSKLGVQHIVWTDCKRRSREALKMLQKKILEVLQSEPRFNRAVKTEYQIMVIGIPNVGKSSLINSLRISNLGLKAIAAAEGARPGVTVRVQNRVRVLDKPPIYVLDTPGVLSPSGTSMEEVFKLSLCNLIPDSTMCQEHVADYFLYWLNKSGDFSYVDYLNIPEPYDDISTLLLALCKSKDWKYNCVIPGKGKVVRWDFERATKHFIEFYREGYARDCCLDNDQLLFQG</sequence>
<dbReference type="GO" id="GO:0003924">
    <property type="term" value="F:GTPase activity"/>
    <property type="evidence" value="ECO:0007669"/>
    <property type="project" value="TreeGrafter"/>
</dbReference>
<dbReference type="GO" id="GO:0032543">
    <property type="term" value="P:mitochondrial translation"/>
    <property type="evidence" value="ECO:0007669"/>
    <property type="project" value="TreeGrafter"/>
</dbReference>
<dbReference type="Proteomes" id="UP000046393">
    <property type="component" value="Unplaced"/>
</dbReference>
<name>A0A0N5ARE2_9BILA</name>
<feature type="binding site" evidence="5">
    <location>
        <position position="209"/>
    </location>
    <ligand>
        <name>GTP</name>
        <dbReference type="ChEBI" id="CHEBI:37565"/>
    </ligand>
</feature>
<dbReference type="CDD" id="cd01856">
    <property type="entry name" value="YlqF"/>
    <property type="match status" value="1"/>
</dbReference>
<accession>A0A0N5ARE2</accession>
<keyword evidence="2 4" id="KW-0342">GTP-binding</keyword>
<dbReference type="Pfam" id="PF01926">
    <property type="entry name" value="MMR_HSR1"/>
    <property type="match status" value="1"/>
</dbReference>
<comment type="similarity">
    <text evidence="4">Belongs to the TRAFAC class YlqF/YawG GTPase family. MTG1 subfamily.</text>
</comment>
<comment type="function">
    <text evidence="3 4">Plays a role in the regulation of the mitochondrial ribosome assembly and of translational activity. Displays mitochondrial GTPase activity.</text>
</comment>
<dbReference type="InterPro" id="IPR006073">
    <property type="entry name" value="GTP-bd"/>
</dbReference>
<dbReference type="Gene3D" id="3.40.50.300">
    <property type="entry name" value="P-loop containing nucleotide triphosphate hydrolases"/>
    <property type="match status" value="1"/>
</dbReference>
<evidence type="ECO:0000313" key="7">
    <source>
        <dbReference type="Proteomes" id="UP000046393"/>
    </source>
</evidence>
<feature type="binding site" evidence="5">
    <location>
        <begin position="83"/>
        <end position="86"/>
    </location>
    <ligand>
        <name>GTP</name>
        <dbReference type="ChEBI" id="CHEBI:37565"/>
    </ligand>
</feature>
<keyword evidence="4" id="KW-0496">Mitochondrion</keyword>
<organism evidence="7 8">
    <name type="scientific">Syphacia muris</name>
    <dbReference type="NCBI Taxonomy" id="451379"/>
    <lineage>
        <taxon>Eukaryota</taxon>
        <taxon>Metazoa</taxon>
        <taxon>Ecdysozoa</taxon>
        <taxon>Nematoda</taxon>
        <taxon>Chromadorea</taxon>
        <taxon>Rhabditida</taxon>
        <taxon>Spirurina</taxon>
        <taxon>Oxyuridomorpha</taxon>
        <taxon>Oxyuroidea</taxon>
        <taxon>Oxyuridae</taxon>
        <taxon>Syphacia</taxon>
    </lineage>
</organism>
<feature type="binding site" evidence="5">
    <location>
        <begin position="156"/>
        <end position="161"/>
    </location>
    <ligand>
        <name>GTP</name>
        <dbReference type="ChEBI" id="CHEBI:37565"/>
    </ligand>
</feature>
<dbReference type="FunFam" id="3.40.50.300:FF:000876">
    <property type="entry name" value="Mitochondrial GTPase 1"/>
    <property type="match status" value="1"/>
</dbReference>
<evidence type="ECO:0000256" key="5">
    <source>
        <dbReference type="PIRSR" id="PIRSR006230-1"/>
    </source>
</evidence>
<dbReference type="WBParaSite" id="SMUV_0000728901-mRNA-1">
    <property type="protein sequence ID" value="SMUV_0000728901-mRNA-1"/>
    <property type="gene ID" value="SMUV_0000728901"/>
</dbReference>
<reference evidence="8" key="1">
    <citation type="submission" date="2017-02" db="UniProtKB">
        <authorList>
            <consortium name="WormBaseParasite"/>
        </authorList>
    </citation>
    <scope>IDENTIFICATION</scope>
</reference>
<evidence type="ECO:0000256" key="2">
    <source>
        <dbReference type="ARBA" id="ARBA00023134"/>
    </source>
</evidence>
<dbReference type="InterPro" id="IPR023179">
    <property type="entry name" value="GTP-bd_ortho_bundle_sf"/>
</dbReference>
<keyword evidence="1 4" id="KW-0547">Nucleotide-binding</keyword>
<dbReference type="GO" id="GO:0005525">
    <property type="term" value="F:GTP binding"/>
    <property type="evidence" value="ECO:0007669"/>
    <property type="project" value="UniProtKB-KW"/>
</dbReference>